<evidence type="ECO:0000313" key="3">
    <source>
        <dbReference type="Proteomes" id="UP000563523"/>
    </source>
</evidence>
<dbReference type="InterPro" id="IPR005046">
    <property type="entry name" value="DUF285"/>
</dbReference>
<keyword evidence="1" id="KW-0472">Membrane</keyword>
<sequence length="511" mass="57013">MVHGKRQLFWIAQIILLIICGIVLFKNPGQAADQGTSPKESSATTVATSQEDPWWEVKDDVLTLYPHQINLPVIQGRGDWPWESQRATIKEVVIKPGVQVLGSAFGMFEGLTQVQKFTGLTNLDTSQVTDMHTMFADCPQLMELDVSRLTTDQVQSFSGMFRQDQSLTKLDLTNFQTGKATSLRSMFSGCRQLQQLVGQHFDTRQVTDMGYLFANCEKLTSIALSHWQTPAVVNFGDMFSNCQAVQKLDVQHFDLQQATSVLEMFAGCQNLLQLDLWSWQMPRVQKTTRMLEKTPKLWKLSLGPQTNIGQANLPAAPGQGTPFPEDNDYLSQTTNWQALGAGSDYHPQGAKLSAAQIMQNYQGQTPPPNTETYVWEPAAAETFYLQTVPLNLTFGHFIVGQKCLLLTPDDQKIIVIDQRAQRAGKKWRVEVVATPFQTDKQQLVGQALQYQGQSLAQAVTIFQATSRADKESYSWQKAPSQGIVFNSAAIKNASPGEYHSTVTYTLMNSLN</sequence>
<dbReference type="RefSeq" id="WP_176942459.1">
    <property type="nucleotide sequence ID" value="NZ_JABZEC010000003.1"/>
</dbReference>
<keyword evidence="1" id="KW-1133">Transmembrane helix</keyword>
<comment type="caution">
    <text evidence="2">The sequence shown here is derived from an EMBL/GenBank/DDBJ whole genome shotgun (WGS) entry which is preliminary data.</text>
</comment>
<dbReference type="Proteomes" id="UP000563523">
    <property type="component" value="Unassembled WGS sequence"/>
</dbReference>
<keyword evidence="3" id="KW-1185">Reference proteome</keyword>
<dbReference type="SUPFAM" id="SSF52058">
    <property type="entry name" value="L domain-like"/>
    <property type="match status" value="1"/>
</dbReference>
<dbReference type="Pfam" id="PF03382">
    <property type="entry name" value="DUF285"/>
    <property type="match status" value="1"/>
</dbReference>
<dbReference type="EMBL" id="JABZEC010000003">
    <property type="protein sequence ID" value="NVY96292.1"/>
    <property type="molecule type" value="Genomic_DNA"/>
</dbReference>
<dbReference type="InterPro" id="IPR032675">
    <property type="entry name" value="LRR_dom_sf"/>
</dbReference>
<evidence type="ECO:0000313" key="2">
    <source>
        <dbReference type="EMBL" id="NVY96292.1"/>
    </source>
</evidence>
<protein>
    <submittedName>
        <fullName evidence="2">BspA family leucine-rich repeat surface protein</fullName>
    </submittedName>
</protein>
<dbReference type="AlphaFoldDB" id="A0A850R6M3"/>
<proteinExistence type="predicted"/>
<name>A0A850R6M3_9LACO</name>
<dbReference type="InterPro" id="IPR011889">
    <property type="entry name" value="Liste_lipo_26"/>
</dbReference>
<keyword evidence="1" id="KW-0812">Transmembrane</keyword>
<feature type="transmembrane region" description="Helical" evidence="1">
    <location>
        <begin position="7"/>
        <end position="25"/>
    </location>
</feature>
<reference evidence="2 3" key="1">
    <citation type="submission" date="2020-06" db="EMBL/GenBank/DDBJ databases">
        <authorList>
            <person name="Kang J."/>
        </authorList>
    </citation>
    <scope>NUCLEOTIDE SEQUENCE [LARGE SCALE GENOMIC DNA]</scope>
    <source>
        <strain evidence="2 3">DCY120</strain>
    </source>
</reference>
<organism evidence="2 3">
    <name type="scientific">Bombilactobacillus apium</name>
    <dbReference type="NCBI Taxonomy" id="2675299"/>
    <lineage>
        <taxon>Bacteria</taxon>
        <taxon>Bacillati</taxon>
        <taxon>Bacillota</taxon>
        <taxon>Bacilli</taxon>
        <taxon>Lactobacillales</taxon>
        <taxon>Lactobacillaceae</taxon>
        <taxon>Bombilactobacillus</taxon>
    </lineage>
</organism>
<dbReference type="NCBIfam" id="TIGR02167">
    <property type="entry name" value="Liste_lipo_26"/>
    <property type="match status" value="4"/>
</dbReference>
<dbReference type="Gene3D" id="3.80.10.10">
    <property type="entry name" value="Ribonuclease Inhibitor"/>
    <property type="match status" value="1"/>
</dbReference>
<evidence type="ECO:0000256" key="1">
    <source>
        <dbReference type="SAM" id="Phobius"/>
    </source>
</evidence>
<accession>A0A850R6M3</accession>
<gene>
    <name evidence="2" type="ORF">HU830_03755</name>
</gene>